<dbReference type="Gene3D" id="3.40.50.300">
    <property type="entry name" value="P-loop containing nucleotide triphosphate hydrolases"/>
    <property type="match status" value="1"/>
</dbReference>
<dbReference type="InterPro" id="IPR003593">
    <property type="entry name" value="AAA+_ATPase"/>
</dbReference>
<dbReference type="PANTHER" id="PTHR43394:SF1">
    <property type="entry name" value="ATP-BINDING CASSETTE SUB-FAMILY B MEMBER 10, MITOCHONDRIAL"/>
    <property type="match status" value="1"/>
</dbReference>
<evidence type="ECO:0000256" key="7">
    <source>
        <dbReference type="SAM" id="Phobius"/>
    </source>
</evidence>
<organism evidence="10 11">
    <name type="scientific">Bombiscardovia apis</name>
    <dbReference type="NCBI Taxonomy" id="2932182"/>
    <lineage>
        <taxon>Bacteria</taxon>
        <taxon>Bacillati</taxon>
        <taxon>Actinomycetota</taxon>
        <taxon>Actinomycetes</taxon>
        <taxon>Bifidobacteriales</taxon>
        <taxon>Bifidobacteriaceae</taxon>
        <taxon>Bombiscardovia</taxon>
    </lineage>
</organism>
<comment type="subcellular location">
    <subcellularLocation>
        <location evidence="1">Cell membrane</location>
        <topology evidence="1">Multi-pass membrane protein</topology>
    </subcellularLocation>
</comment>
<keyword evidence="2 7" id="KW-0812">Transmembrane</keyword>
<dbReference type="PANTHER" id="PTHR43394">
    <property type="entry name" value="ATP-DEPENDENT PERMEASE MDL1, MITOCHONDRIAL"/>
    <property type="match status" value="1"/>
</dbReference>
<dbReference type="SMART" id="SM00382">
    <property type="entry name" value="AAA"/>
    <property type="match status" value="1"/>
</dbReference>
<evidence type="ECO:0000313" key="11">
    <source>
        <dbReference type="Proteomes" id="UP001321748"/>
    </source>
</evidence>
<dbReference type="Gene3D" id="1.20.1560.10">
    <property type="entry name" value="ABC transporter type 1, transmembrane domain"/>
    <property type="match status" value="1"/>
</dbReference>
<dbReference type="Pfam" id="PF00005">
    <property type="entry name" value="ABC_tran"/>
    <property type="match status" value="1"/>
</dbReference>
<sequence>MISRAFQSGKKLIYLYSGLGPITQILSQVGNILAILYGAYQVALGNMEFTALLMFLMYFSYFSSATTAIASAVGQFQQALVGVQRIDEFMAVPEEENAEKTGVLKLADAPVVVFDEVYHQYPPEQKHSLSEVSFAVPAKKITALVGESGGGKTTCLGLMERFFMPIGGKITIDGHNLSDLDISELRERVAFVEQEPCILTGTIRDNLKLGRKTSTDDDMIFVLTQVGLSTTGIGQENLLDLYVGESGLSLSGGQKQRIALARALIRDPKLLLMDEPTSNLDGLDEEEVAELIRNRFQDTTVVYSAHRLSLILEADWIVVIKNGVVLDKGKHSDLLNRCEYYRRLIEAQAHGKVEL</sequence>
<dbReference type="Proteomes" id="UP001321748">
    <property type="component" value="Chromosome"/>
</dbReference>
<dbReference type="InterPro" id="IPR027417">
    <property type="entry name" value="P-loop_NTPase"/>
</dbReference>
<dbReference type="RefSeq" id="WP_317642168.1">
    <property type="nucleotide sequence ID" value="NZ_AP026800.1"/>
</dbReference>
<dbReference type="InterPro" id="IPR017871">
    <property type="entry name" value="ABC_transporter-like_CS"/>
</dbReference>
<accession>A0ABN6SF50</accession>
<protein>
    <submittedName>
        <fullName evidence="10">Uncharacterized protein</fullName>
    </submittedName>
</protein>
<name>A0ABN6SF50_9BIFI</name>
<feature type="domain" description="ABC transmembrane type-1" evidence="9">
    <location>
        <begin position="1"/>
        <end position="78"/>
    </location>
</feature>
<keyword evidence="5 7" id="KW-1133">Transmembrane helix</keyword>
<dbReference type="InterPro" id="IPR003439">
    <property type="entry name" value="ABC_transporter-like_ATP-bd"/>
</dbReference>
<dbReference type="InterPro" id="IPR036640">
    <property type="entry name" value="ABC1_TM_sf"/>
</dbReference>
<keyword evidence="3" id="KW-0547">Nucleotide-binding</keyword>
<dbReference type="PROSITE" id="PS50929">
    <property type="entry name" value="ABC_TM1F"/>
    <property type="match status" value="1"/>
</dbReference>
<evidence type="ECO:0000256" key="3">
    <source>
        <dbReference type="ARBA" id="ARBA00022741"/>
    </source>
</evidence>
<feature type="transmembrane region" description="Helical" evidence="7">
    <location>
        <begin position="49"/>
        <end position="70"/>
    </location>
</feature>
<keyword evidence="11" id="KW-1185">Reference proteome</keyword>
<dbReference type="SUPFAM" id="SSF90123">
    <property type="entry name" value="ABC transporter transmembrane region"/>
    <property type="match status" value="1"/>
</dbReference>
<keyword evidence="4" id="KW-0067">ATP-binding</keyword>
<evidence type="ECO:0000313" key="10">
    <source>
        <dbReference type="EMBL" id="BDR54649.1"/>
    </source>
</evidence>
<dbReference type="EMBL" id="AP026800">
    <property type="protein sequence ID" value="BDR54649.1"/>
    <property type="molecule type" value="Genomic_DNA"/>
</dbReference>
<evidence type="ECO:0000256" key="5">
    <source>
        <dbReference type="ARBA" id="ARBA00022989"/>
    </source>
</evidence>
<feature type="domain" description="ABC transporter" evidence="8">
    <location>
        <begin position="112"/>
        <end position="347"/>
    </location>
</feature>
<evidence type="ECO:0000256" key="2">
    <source>
        <dbReference type="ARBA" id="ARBA00022692"/>
    </source>
</evidence>
<evidence type="ECO:0000259" key="9">
    <source>
        <dbReference type="PROSITE" id="PS50929"/>
    </source>
</evidence>
<dbReference type="InterPro" id="IPR039421">
    <property type="entry name" value="Type_1_exporter"/>
</dbReference>
<proteinExistence type="predicted"/>
<dbReference type="SUPFAM" id="SSF52540">
    <property type="entry name" value="P-loop containing nucleoside triphosphate hydrolases"/>
    <property type="match status" value="1"/>
</dbReference>
<reference evidence="10 11" key="1">
    <citation type="journal article" date="2023" name="Microbiol. Spectr.">
        <title>Symbiosis of Carpenter Bees with Uncharacterized Lactic Acid Bacteria Showing NAD Auxotrophy.</title>
        <authorList>
            <person name="Kawasaki S."/>
            <person name="Ozawa K."/>
            <person name="Mori T."/>
            <person name="Yamamoto A."/>
            <person name="Ito M."/>
            <person name="Ohkuma M."/>
            <person name="Sakamoto M."/>
            <person name="Matsutani M."/>
        </authorList>
    </citation>
    <scope>NUCLEOTIDE SEQUENCE [LARGE SCALE GENOMIC DNA]</scope>
    <source>
        <strain evidence="10 11">KimH</strain>
    </source>
</reference>
<keyword evidence="6 7" id="KW-0472">Membrane</keyword>
<evidence type="ECO:0000256" key="6">
    <source>
        <dbReference type="ARBA" id="ARBA00023136"/>
    </source>
</evidence>
<dbReference type="PROSITE" id="PS50893">
    <property type="entry name" value="ABC_TRANSPORTER_2"/>
    <property type="match status" value="1"/>
</dbReference>
<dbReference type="InterPro" id="IPR011527">
    <property type="entry name" value="ABC1_TM_dom"/>
</dbReference>
<dbReference type="PROSITE" id="PS00211">
    <property type="entry name" value="ABC_TRANSPORTER_1"/>
    <property type="match status" value="1"/>
</dbReference>
<gene>
    <name evidence="10" type="ORF">KIMH_07600</name>
</gene>
<evidence type="ECO:0000259" key="8">
    <source>
        <dbReference type="PROSITE" id="PS50893"/>
    </source>
</evidence>
<evidence type="ECO:0000256" key="4">
    <source>
        <dbReference type="ARBA" id="ARBA00022840"/>
    </source>
</evidence>
<evidence type="ECO:0000256" key="1">
    <source>
        <dbReference type="ARBA" id="ARBA00004651"/>
    </source>
</evidence>
<feature type="transmembrane region" description="Helical" evidence="7">
    <location>
        <begin position="12"/>
        <end position="37"/>
    </location>
</feature>